<sequence length="104" mass="10657">MTNYTNKIAGIAAIALAALPLVAIAGIAEAAPATVQVSDLDLSTAEGKAQFKARVNDAARDFCRGKEITGSRTGAMRSCIAGVEAEMTEKLAAQQSGAQTFAAR</sequence>
<dbReference type="NCBIfam" id="TIGR04433">
    <property type="entry name" value="UrcA_uranyl"/>
    <property type="match status" value="1"/>
</dbReference>
<evidence type="ECO:0000313" key="2">
    <source>
        <dbReference type="EMBL" id="MFD1782520.1"/>
    </source>
</evidence>
<dbReference type="InterPro" id="IPR030972">
    <property type="entry name" value="UrcA_uranyl"/>
</dbReference>
<evidence type="ECO:0000256" key="1">
    <source>
        <dbReference type="SAM" id="SignalP"/>
    </source>
</evidence>
<keyword evidence="3" id="KW-1185">Reference proteome</keyword>
<name>A0ABW4MXD1_9CAUL</name>
<keyword evidence="1" id="KW-0732">Signal</keyword>
<dbReference type="EMBL" id="JBHUEY010000001">
    <property type="protein sequence ID" value="MFD1782520.1"/>
    <property type="molecule type" value="Genomic_DNA"/>
</dbReference>
<comment type="caution">
    <text evidence="2">The sequence shown here is derived from an EMBL/GenBank/DDBJ whole genome shotgun (WGS) entry which is preliminary data.</text>
</comment>
<gene>
    <name evidence="2" type="ORF">ACFSC0_03865</name>
</gene>
<accession>A0ABW4MXD1</accession>
<reference evidence="3" key="1">
    <citation type="journal article" date="2019" name="Int. J. Syst. Evol. Microbiol.">
        <title>The Global Catalogue of Microorganisms (GCM) 10K type strain sequencing project: providing services to taxonomists for standard genome sequencing and annotation.</title>
        <authorList>
            <consortium name="The Broad Institute Genomics Platform"/>
            <consortium name="The Broad Institute Genome Sequencing Center for Infectious Disease"/>
            <person name="Wu L."/>
            <person name="Ma J."/>
        </authorList>
    </citation>
    <scope>NUCLEOTIDE SEQUENCE [LARGE SCALE GENOMIC DNA]</scope>
    <source>
        <strain evidence="3">DFY28</strain>
    </source>
</reference>
<feature type="chain" id="PRO_5045143597" evidence="1">
    <location>
        <begin position="31"/>
        <end position="104"/>
    </location>
</feature>
<protein>
    <submittedName>
        <fullName evidence="2">UrcA family protein</fullName>
    </submittedName>
</protein>
<dbReference type="RefSeq" id="WP_377280428.1">
    <property type="nucleotide sequence ID" value="NZ_JBHRSI010000001.1"/>
</dbReference>
<dbReference type="Proteomes" id="UP001597237">
    <property type="component" value="Unassembled WGS sequence"/>
</dbReference>
<feature type="signal peptide" evidence="1">
    <location>
        <begin position="1"/>
        <end position="30"/>
    </location>
</feature>
<evidence type="ECO:0000313" key="3">
    <source>
        <dbReference type="Proteomes" id="UP001597237"/>
    </source>
</evidence>
<organism evidence="2 3">
    <name type="scientific">Phenylobacterium terrae</name>
    <dbReference type="NCBI Taxonomy" id="2665495"/>
    <lineage>
        <taxon>Bacteria</taxon>
        <taxon>Pseudomonadati</taxon>
        <taxon>Pseudomonadota</taxon>
        <taxon>Alphaproteobacteria</taxon>
        <taxon>Caulobacterales</taxon>
        <taxon>Caulobacteraceae</taxon>
        <taxon>Phenylobacterium</taxon>
    </lineage>
</organism>
<proteinExistence type="predicted"/>